<keyword evidence="1" id="KW-0472">Membrane</keyword>
<feature type="transmembrane region" description="Helical" evidence="1">
    <location>
        <begin position="617"/>
        <end position="637"/>
    </location>
</feature>
<accession>A0A4Y7J7M4</accession>
<dbReference type="GO" id="GO:0008033">
    <property type="term" value="P:tRNA processing"/>
    <property type="evidence" value="ECO:0007669"/>
    <property type="project" value="InterPro"/>
</dbReference>
<reference evidence="3 4" key="1">
    <citation type="journal article" date="2018" name="Science">
        <title>The opium poppy genome and morphinan production.</title>
        <authorList>
            <person name="Guo L."/>
            <person name="Winzer T."/>
            <person name="Yang X."/>
            <person name="Li Y."/>
            <person name="Ning Z."/>
            <person name="He Z."/>
            <person name="Teodor R."/>
            <person name="Lu Y."/>
            <person name="Bowser T.A."/>
            <person name="Graham I.A."/>
            <person name="Ye K."/>
        </authorList>
    </citation>
    <scope>NUCLEOTIDE SEQUENCE [LARGE SCALE GENOMIC DNA]</scope>
    <source>
        <strain evidence="4">cv. HN1</strain>
        <tissue evidence="3">Leaves</tissue>
    </source>
</reference>
<organism evidence="3 4">
    <name type="scientific">Papaver somniferum</name>
    <name type="common">Opium poppy</name>
    <dbReference type="NCBI Taxonomy" id="3469"/>
    <lineage>
        <taxon>Eukaryota</taxon>
        <taxon>Viridiplantae</taxon>
        <taxon>Streptophyta</taxon>
        <taxon>Embryophyta</taxon>
        <taxon>Tracheophyta</taxon>
        <taxon>Spermatophyta</taxon>
        <taxon>Magnoliopsida</taxon>
        <taxon>Ranunculales</taxon>
        <taxon>Papaveraceae</taxon>
        <taxon>Papaveroideae</taxon>
        <taxon>Papaver</taxon>
    </lineage>
</organism>
<dbReference type="PANTHER" id="PTHR12242:SF6">
    <property type="entry name" value="PROTEIN ROLLING PROTEIN"/>
    <property type="match status" value="1"/>
</dbReference>
<evidence type="ECO:0000313" key="3">
    <source>
        <dbReference type="EMBL" id="RZC56062.1"/>
    </source>
</evidence>
<feature type="transmembrane region" description="Helical" evidence="1">
    <location>
        <begin position="145"/>
        <end position="171"/>
    </location>
</feature>
<evidence type="ECO:0000259" key="2">
    <source>
        <dbReference type="Pfam" id="PF05206"/>
    </source>
</evidence>
<dbReference type="InterPro" id="IPR029063">
    <property type="entry name" value="SAM-dependent_MTases_sf"/>
</dbReference>
<dbReference type="EMBL" id="CM010717">
    <property type="protein sequence ID" value="RZC56062.1"/>
    <property type="molecule type" value="Genomic_DNA"/>
</dbReference>
<feature type="transmembrane region" description="Helical" evidence="1">
    <location>
        <begin position="588"/>
        <end position="605"/>
    </location>
</feature>
<feature type="transmembrane region" description="Helical" evidence="1">
    <location>
        <begin position="755"/>
        <end position="780"/>
    </location>
</feature>
<dbReference type="Gramene" id="RZC56062">
    <property type="protein sequence ID" value="RZC56062"/>
    <property type="gene ID" value="C5167_014930"/>
</dbReference>
<dbReference type="STRING" id="3469.A0A4Y7J7M4"/>
<dbReference type="GO" id="GO:0008168">
    <property type="term" value="F:methyltransferase activity"/>
    <property type="evidence" value="ECO:0007669"/>
    <property type="project" value="InterPro"/>
</dbReference>
<feature type="transmembrane region" description="Helical" evidence="1">
    <location>
        <begin position="792"/>
        <end position="811"/>
    </location>
</feature>
<feature type="transmembrane region" description="Helical" evidence="1">
    <location>
        <begin position="246"/>
        <end position="268"/>
    </location>
</feature>
<feature type="transmembrane region" description="Helical" evidence="1">
    <location>
        <begin position="509"/>
        <end position="530"/>
    </location>
</feature>
<dbReference type="SUPFAM" id="SSF53335">
    <property type="entry name" value="S-adenosyl-L-methionine-dependent methyltransferases"/>
    <property type="match status" value="1"/>
</dbReference>
<evidence type="ECO:0000313" key="4">
    <source>
        <dbReference type="Proteomes" id="UP000316621"/>
    </source>
</evidence>
<name>A0A4Y7J7M4_PAPSO</name>
<feature type="transmembrane region" description="Helical" evidence="1">
    <location>
        <begin position="274"/>
        <end position="293"/>
    </location>
</feature>
<feature type="transmembrane region" description="Helical" evidence="1">
    <location>
        <begin position="107"/>
        <end position="125"/>
    </location>
</feature>
<dbReference type="GO" id="GO:0016020">
    <property type="term" value="C:membrane"/>
    <property type="evidence" value="ECO:0007669"/>
    <property type="project" value="TreeGrafter"/>
</dbReference>
<keyword evidence="4" id="KW-1185">Reference proteome</keyword>
<dbReference type="Proteomes" id="UP000316621">
    <property type="component" value="Chromosome 3"/>
</dbReference>
<feature type="transmembrane region" description="Helical" evidence="1">
    <location>
        <begin position="305"/>
        <end position="327"/>
    </location>
</feature>
<keyword evidence="1" id="KW-0812">Transmembrane</keyword>
<feature type="transmembrane region" description="Helical" evidence="1">
    <location>
        <begin position="722"/>
        <end position="743"/>
    </location>
</feature>
<dbReference type="Pfam" id="PF05206">
    <property type="entry name" value="TRM13"/>
    <property type="match status" value="1"/>
</dbReference>
<feature type="transmembrane region" description="Helical" evidence="1">
    <location>
        <begin position="339"/>
        <end position="357"/>
    </location>
</feature>
<evidence type="ECO:0000256" key="1">
    <source>
        <dbReference type="SAM" id="Phobius"/>
    </source>
</evidence>
<gene>
    <name evidence="3" type="ORF">C5167_014930</name>
</gene>
<proteinExistence type="predicted"/>
<feature type="domain" description="Methyltransferase TRM13" evidence="2">
    <location>
        <begin position="1003"/>
        <end position="1280"/>
    </location>
</feature>
<feature type="transmembrane region" description="Helical" evidence="1">
    <location>
        <begin position="692"/>
        <end position="715"/>
    </location>
</feature>
<dbReference type="PANTHER" id="PTHR12242">
    <property type="entry name" value="OS02G0130600 PROTEIN-RELATED"/>
    <property type="match status" value="1"/>
</dbReference>
<dbReference type="InterPro" id="IPR007871">
    <property type="entry name" value="Methyltransferase_TRM13"/>
</dbReference>
<protein>
    <recommendedName>
        <fullName evidence="2">Methyltransferase TRM13 domain-containing protein</fullName>
    </recommendedName>
</protein>
<feature type="transmembrane region" description="Helical" evidence="1">
    <location>
        <begin position="27"/>
        <end position="51"/>
    </location>
</feature>
<keyword evidence="1" id="KW-1133">Transmembrane helix</keyword>
<sequence>MKEIEKHSAVVVFYFEFQDTIVSMTVLIPWNDILCFLVVVSSIFASIWMLLCHEENDGTRRCSTRYESLLVPQPDKDNGNVSSGWTQSNHVGSNQLWTSCWRNLNPVWLLVTRFLSFVIMARVLAWDIQVHGKTVFLYYTKYVFLLLLLHMIFCDTTCALIMLLLGTIASVQGCWENSRKPVNENNGKNISVKTKMAGTSKSKRTIILSPNKAGAMVKVQSYHEQDGVKEIAGVWGYLMQTVYQTCAGAVILTDTIFWFLIVPSLAVAGVELNLLMGCMHSLNAVFLLIDTALNSLPFPWFRFAYFLLFNCTYGIFLWVLHACGVSWWPYPFLDLSTPWAPVLLPGPNLLPLLWIVCCDRKTKDWSILKVVPSCLGTITSAQGCWENSRKPVNENNGRNSSVGTNIAETSKSKTTISFWASKVRATVKVQSYHEQDGVKEVAGFWGYLMQTVYQQLLFSSKKGSQLNPTCTENMDPLALLVSWGWTNKVLAPKTFISSRVVSMTVLIHWYDFLCFIIVVGSIFAAIWMLLRHEENDDGTRKCTTKYESLLISQPDEDNGNVSAEWRTQPNHVGSYQLWTSCWRNLNPVWLLVTRLLSFVIMARFLAWDIQVHGKIMFLYYTEWTFTLVIIYFALGTITSAKGCWENSRKPVNENNGSFLANKVRAAVKVQSYHEQDAVKEIAGFWGYLMQTVYQTCAGAVVLTDIVFWFLIVPFLSIERVKLNLLMGCMHSLNAVFLLIDAALNSLPFPWFRLAYFILFSSTYVIFQWVIHACGVSWWPYPFLDLSIPWAPLWYFLLALIHIPCYGLYSLIVKLKNGAFSKWFPHAFITLWKNQLQVVRSGYPGRTDSVQTSVAMILNFVEITTPSSKLKESLAHLTHLSENVEAHIKVCPFFKQAQSLMLQPFYKKGINSGREEDSVLGNVEEVGTLVNGSEDIITSVMKRNAVYKMTVFEFYELIRKIEAVYVLTYSDIRESFKEPEACGIWMNREEVDRNVPFQEKHVLQQVSILGNLEEFGVLENPTMLDGVVSSEYANKRPAVVEFGAGRGYLTQTLADCYGIKKILLVERNSYRLKADRSLRQKESLILERLRIDIEDLDLNAVESLKGIPYLAIGKHLCGPATDLTLRCCLPRQTIGDVHSSDPCNLRGLAIATCCHHLCQYKQYINKSYLSDLGIKKDDFHAITWLTSWAIDADHGSDLSDLVDQGLHLSSIEKKACDGVVSGVEEIVKSMTAIERAILGLKCKAIIDMGRLKWVKQLSGFTSDLVKYVPSSISPENHLLVAKYR</sequence>